<proteinExistence type="inferred from homology"/>
<dbReference type="CDD" id="cd00841">
    <property type="entry name" value="MPP_YfcE"/>
    <property type="match status" value="1"/>
</dbReference>
<dbReference type="EMBL" id="JBHTAR010000011">
    <property type="protein sequence ID" value="MFC7201081.1"/>
    <property type="molecule type" value="Genomic_DNA"/>
</dbReference>
<evidence type="ECO:0000256" key="2">
    <source>
        <dbReference type="SAM" id="MobiDB-lite"/>
    </source>
</evidence>
<feature type="region of interest" description="Disordered" evidence="2">
    <location>
        <begin position="1"/>
        <end position="20"/>
    </location>
</feature>
<protein>
    <recommendedName>
        <fullName evidence="1">Phosphoesterase</fullName>
        <ecNumber evidence="1">3.1.4.-</ecNumber>
    </recommendedName>
</protein>
<comment type="cofactor">
    <cofactor evidence="1">
        <name>a divalent metal cation</name>
        <dbReference type="ChEBI" id="CHEBI:60240"/>
    </cofactor>
</comment>
<dbReference type="SUPFAM" id="SSF56300">
    <property type="entry name" value="Metallo-dependent phosphatases"/>
    <property type="match status" value="1"/>
</dbReference>
<gene>
    <name evidence="4" type="ORF">ACFQJ9_16985</name>
</gene>
<feature type="compositionally biased region" description="Basic and acidic residues" evidence="2">
    <location>
        <begin position="131"/>
        <end position="149"/>
    </location>
</feature>
<keyword evidence="5" id="KW-1185">Reference proteome</keyword>
<evidence type="ECO:0000256" key="1">
    <source>
        <dbReference type="RuleBase" id="RU362039"/>
    </source>
</evidence>
<accession>A0ABD5Z7D6</accession>
<feature type="region of interest" description="Disordered" evidence="2">
    <location>
        <begin position="126"/>
        <end position="150"/>
    </location>
</feature>
<dbReference type="InterPro" id="IPR029052">
    <property type="entry name" value="Metallo-depent_PP-like"/>
</dbReference>
<dbReference type="EC" id="3.1.4.-" evidence="1"/>
<dbReference type="PANTHER" id="PTHR11124">
    <property type="entry name" value="VACUOLAR SORTING PROTEIN VPS29"/>
    <property type="match status" value="1"/>
</dbReference>
<evidence type="ECO:0000313" key="4">
    <source>
        <dbReference type="EMBL" id="MFC7201081.1"/>
    </source>
</evidence>
<comment type="caution">
    <text evidence="4">The sequence shown here is derived from an EMBL/GenBank/DDBJ whole genome shotgun (WGS) entry which is preliminary data.</text>
</comment>
<dbReference type="InterPro" id="IPR024654">
    <property type="entry name" value="Calcineurin-like_PHP_lpxH"/>
</dbReference>
<dbReference type="InterPro" id="IPR041802">
    <property type="entry name" value="MPP_YfcE"/>
</dbReference>
<organism evidence="4 5">
    <name type="scientific">Halospeciosus flavus</name>
    <dbReference type="NCBI Taxonomy" id="3032283"/>
    <lineage>
        <taxon>Archaea</taxon>
        <taxon>Methanobacteriati</taxon>
        <taxon>Methanobacteriota</taxon>
        <taxon>Stenosarchaea group</taxon>
        <taxon>Halobacteria</taxon>
        <taxon>Halobacteriales</taxon>
        <taxon>Halobacteriaceae</taxon>
        <taxon>Halospeciosus</taxon>
    </lineage>
</organism>
<keyword evidence="1" id="KW-0479">Metal-binding</keyword>
<evidence type="ECO:0000259" key="3">
    <source>
        <dbReference type="Pfam" id="PF12850"/>
    </source>
</evidence>
<comment type="similarity">
    <text evidence="1">Belongs to the metallophosphoesterase superfamily. YfcE family.</text>
</comment>
<dbReference type="Gene3D" id="3.60.21.10">
    <property type="match status" value="1"/>
</dbReference>
<dbReference type="GO" id="GO:0046872">
    <property type="term" value="F:metal ion binding"/>
    <property type="evidence" value="ECO:0007669"/>
    <property type="project" value="UniProtKB-KW"/>
</dbReference>
<reference evidence="4 5" key="1">
    <citation type="journal article" date="2019" name="Int. J. Syst. Evol. Microbiol.">
        <title>The Global Catalogue of Microorganisms (GCM) 10K type strain sequencing project: providing services to taxonomists for standard genome sequencing and annotation.</title>
        <authorList>
            <consortium name="The Broad Institute Genomics Platform"/>
            <consortium name="The Broad Institute Genome Sequencing Center for Infectious Disease"/>
            <person name="Wu L."/>
            <person name="Ma J."/>
        </authorList>
    </citation>
    <scope>NUCLEOTIDE SEQUENCE [LARGE SCALE GENOMIC DNA]</scope>
    <source>
        <strain evidence="4 5">XZGYJ-43</strain>
    </source>
</reference>
<dbReference type="RefSeq" id="WP_279527840.1">
    <property type="nucleotide sequence ID" value="NZ_CP122312.1"/>
</dbReference>
<dbReference type="GO" id="GO:0016787">
    <property type="term" value="F:hydrolase activity"/>
    <property type="evidence" value="ECO:0007669"/>
    <property type="project" value="UniProtKB-UniRule"/>
</dbReference>
<dbReference type="AlphaFoldDB" id="A0ABD5Z7D6"/>
<dbReference type="NCBIfam" id="TIGR00040">
    <property type="entry name" value="yfcE"/>
    <property type="match status" value="1"/>
</dbReference>
<dbReference type="InterPro" id="IPR000979">
    <property type="entry name" value="Phosphodiesterase_MJ0936/Vps29"/>
</dbReference>
<dbReference type="Pfam" id="PF12850">
    <property type="entry name" value="Metallophos_2"/>
    <property type="match status" value="1"/>
</dbReference>
<sequence length="168" mass="18002">MFAVLSDTHSQSGHELAGRARDAVRDAEAVVHAGDFTTEAALDALHDASERLHAVYGNSDTSAVRDRLPESRTVELGPVRAVVTHRSRSGATGLRLLARQHGATLVIRGHTHRPAVETLGDVTVLNPGSHAEPRGNPRAHAELEPREDGLDGTIYTRGGDVVEAFRVE</sequence>
<name>A0ABD5Z7D6_9EURY</name>
<evidence type="ECO:0000313" key="5">
    <source>
        <dbReference type="Proteomes" id="UP001596447"/>
    </source>
</evidence>
<feature type="domain" description="Calcineurin-like phosphoesterase" evidence="3">
    <location>
        <begin position="2"/>
        <end position="138"/>
    </location>
</feature>
<dbReference type="Proteomes" id="UP001596447">
    <property type="component" value="Unassembled WGS sequence"/>
</dbReference>